<evidence type="ECO:0000256" key="2">
    <source>
        <dbReference type="PIRSR" id="PIRSR601952-1"/>
    </source>
</evidence>
<evidence type="ECO:0000256" key="3">
    <source>
        <dbReference type="PIRSR" id="PIRSR601952-2"/>
    </source>
</evidence>
<dbReference type="AlphaFoldDB" id="A0A2N5ZJZ4"/>
<comment type="cofactor">
    <cofactor evidence="3">
        <name>Mg(2+)</name>
        <dbReference type="ChEBI" id="CHEBI:18420"/>
    </cofactor>
    <text evidence="3">Binds 1 Mg(2+) ion.</text>
</comment>
<dbReference type="InterPro" id="IPR001952">
    <property type="entry name" value="Alkaline_phosphatase"/>
</dbReference>
<dbReference type="Gene3D" id="1.10.1200.140">
    <property type="entry name" value="Alkaline phosphatase, crown domain"/>
    <property type="match status" value="1"/>
</dbReference>
<feature type="binding site" evidence="3">
    <location>
        <position position="37"/>
    </location>
    <ligand>
        <name>Mg(2+)</name>
        <dbReference type="ChEBI" id="CHEBI:18420"/>
    </ligand>
</feature>
<protein>
    <recommendedName>
        <fullName evidence="7">Alkaline phosphatase</fullName>
    </recommendedName>
</protein>
<dbReference type="CDD" id="cd16012">
    <property type="entry name" value="ALP"/>
    <property type="match status" value="1"/>
</dbReference>
<dbReference type="InterPro" id="IPR017850">
    <property type="entry name" value="Alkaline_phosphatase_core_sf"/>
</dbReference>
<feature type="binding site" evidence="3">
    <location>
        <position position="37"/>
    </location>
    <ligand>
        <name>Zn(2+)</name>
        <dbReference type="ChEBI" id="CHEBI:29105"/>
        <label>2</label>
    </ligand>
</feature>
<accession>A0A2N5ZJZ4</accession>
<keyword evidence="3" id="KW-0460">Magnesium</keyword>
<evidence type="ECO:0000256" key="4">
    <source>
        <dbReference type="RuleBase" id="RU003946"/>
    </source>
</evidence>
<dbReference type="GO" id="GO:0046872">
    <property type="term" value="F:metal ion binding"/>
    <property type="evidence" value="ECO:0007669"/>
    <property type="project" value="UniProtKB-KW"/>
</dbReference>
<dbReference type="Gene3D" id="3.40.720.10">
    <property type="entry name" value="Alkaline Phosphatase, subunit A"/>
    <property type="match status" value="1"/>
</dbReference>
<organism evidence="5 6">
    <name type="scientific">Muiribacterium halophilum</name>
    <dbReference type="NCBI Taxonomy" id="2053465"/>
    <lineage>
        <taxon>Bacteria</taxon>
        <taxon>Candidatus Muiribacteriota</taxon>
        <taxon>Candidatus Muiribacteriia</taxon>
        <taxon>Candidatus Muiribacteriales</taxon>
        <taxon>Candidatus Muiribacteriaceae</taxon>
        <taxon>Candidatus Muiribacterium</taxon>
    </lineage>
</organism>
<evidence type="ECO:0000313" key="5">
    <source>
        <dbReference type="EMBL" id="PLX19025.1"/>
    </source>
</evidence>
<comment type="similarity">
    <text evidence="4">Belongs to the alkaline phosphatase family.</text>
</comment>
<dbReference type="SMART" id="SM00098">
    <property type="entry name" value="alkPPc"/>
    <property type="match status" value="1"/>
</dbReference>
<dbReference type="PRINTS" id="PR00113">
    <property type="entry name" value="ALKPHPHTASE"/>
</dbReference>
<feature type="active site" description="Phosphoserine intermediate" evidence="2">
    <location>
        <position position="81"/>
    </location>
</feature>
<feature type="binding site" evidence="3">
    <location>
        <position position="132"/>
    </location>
    <ligand>
        <name>Mg(2+)</name>
        <dbReference type="ChEBI" id="CHEBI:18420"/>
    </ligand>
</feature>
<evidence type="ECO:0000313" key="6">
    <source>
        <dbReference type="Proteomes" id="UP000234857"/>
    </source>
</evidence>
<comment type="cofactor">
    <cofactor evidence="3">
        <name>Zn(2+)</name>
        <dbReference type="ChEBI" id="CHEBI:29105"/>
    </cofactor>
    <text evidence="3">Binds 2 Zn(2+) ions.</text>
</comment>
<dbReference type="Pfam" id="PF00245">
    <property type="entry name" value="Alk_phosphatase"/>
    <property type="match status" value="1"/>
</dbReference>
<keyword evidence="3" id="KW-0479">Metal-binding</keyword>
<dbReference type="Proteomes" id="UP000234857">
    <property type="component" value="Unassembled WGS sequence"/>
</dbReference>
<gene>
    <name evidence="5" type="ORF">C0601_03170</name>
</gene>
<evidence type="ECO:0000256" key="1">
    <source>
        <dbReference type="ARBA" id="ARBA00022553"/>
    </source>
</evidence>
<dbReference type="EMBL" id="PKTG01000043">
    <property type="protein sequence ID" value="PLX19025.1"/>
    <property type="molecule type" value="Genomic_DNA"/>
</dbReference>
<feature type="binding site" evidence="3">
    <location>
        <position position="258"/>
    </location>
    <ligand>
        <name>Mg(2+)</name>
        <dbReference type="ChEBI" id="CHEBI:18420"/>
    </ligand>
</feature>
<dbReference type="SUPFAM" id="SSF53649">
    <property type="entry name" value="Alkaline phosphatase-like"/>
    <property type="match status" value="1"/>
</dbReference>
<dbReference type="GO" id="GO:0004035">
    <property type="term" value="F:alkaline phosphatase activity"/>
    <property type="evidence" value="ECO:0007669"/>
    <property type="project" value="TreeGrafter"/>
</dbReference>
<name>A0A2N5ZJZ4_MUIH1</name>
<keyword evidence="1" id="KW-0597">Phosphoprotein</keyword>
<reference evidence="5 6" key="1">
    <citation type="submission" date="2017-11" db="EMBL/GenBank/DDBJ databases">
        <title>Genome-resolved metagenomics identifies genetic mobility, metabolic interactions, and unexpected diversity in perchlorate-reducing communities.</title>
        <authorList>
            <person name="Barnum T.P."/>
            <person name="Figueroa I.A."/>
            <person name="Carlstrom C.I."/>
            <person name="Lucas L.N."/>
            <person name="Engelbrektson A.L."/>
            <person name="Coates J.D."/>
        </authorList>
    </citation>
    <scope>NUCLEOTIDE SEQUENCE [LARGE SCALE GENOMIC DNA]</scope>
    <source>
        <strain evidence="5">BM706</strain>
    </source>
</reference>
<evidence type="ECO:0008006" key="7">
    <source>
        <dbReference type="Google" id="ProtNLM"/>
    </source>
</evidence>
<comment type="caution">
    <text evidence="5">The sequence shown here is derived from an EMBL/GenBank/DDBJ whole genome shotgun (WGS) entry which is preliminary data.</text>
</comment>
<keyword evidence="3" id="KW-0862">Zinc</keyword>
<proteinExistence type="inferred from homology"/>
<dbReference type="PANTHER" id="PTHR11596">
    <property type="entry name" value="ALKALINE PHOSPHATASE"/>
    <property type="match status" value="1"/>
</dbReference>
<dbReference type="InterPro" id="IPR042085">
    <property type="entry name" value="Ap_crown"/>
</dbReference>
<dbReference type="PANTHER" id="PTHR11596:SF5">
    <property type="entry name" value="ALKALINE PHOSPHATASE"/>
    <property type="match status" value="1"/>
</dbReference>
<sequence length="435" mass="47615">MRQTLTIIIILAMMILTINAQETEVRPVKNLIVFIADGLSLSNKTLARIYSVGPYGKLYIDSMEVTGYMTNHSADSWISDSAANSTAISTGQKTENGKVATMPNGKIKTNFIESLSIVDKSVGIVTNGSPASPALAPYYAHADSYEDKMKIVDDLFHKNISVIFSAGEEDYLPQEENGIRTDSRNFIEEAQNAGYRFIPDVSALRAFSYAEKVLGVFSRGNIPYEVDRKPTLPSLSQMTSKAISLLSQKEKGFVLFIENNNLTKALNQLDVKAAVSETIVVDRTLKVLENFVSTNPDTLLVLLSGYDCGGMGVGPEIDTIALNAMSMSVTELKNRLTSTGSNLDEVMAIYAGVHNLSREETNLIIDGVNTPDLIRKLGYVISKRAGVHILEPIYRNYRTSTATPVWATGMNAQLFNGYHDNTEVGKMLKALVGIK</sequence>